<protein>
    <submittedName>
        <fullName evidence="3">SufE family protein</fullName>
    </submittedName>
</protein>
<dbReference type="PANTHER" id="PTHR43597">
    <property type="entry name" value="SULFUR ACCEPTOR PROTEIN CSDE"/>
    <property type="match status" value="1"/>
</dbReference>
<dbReference type="Proteomes" id="UP001500102">
    <property type="component" value="Unassembled WGS sequence"/>
</dbReference>
<proteinExistence type="inferred from homology"/>
<gene>
    <name evidence="3" type="ORF">GCM10009825_23380</name>
</gene>
<dbReference type="RefSeq" id="WP_344365728.1">
    <property type="nucleotide sequence ID" value="NZ_BAAAQB010000033.1"/>
</dbReference>
<evidence type="ECO:0000313" key="3">
    <source>
        <dbReference type="EMBL" id="GAA2137481.1"/>
    </source>
</evidence>
<evidence type="ECO:0000313" key="4">
    <source>
        <dbReference type="Proteomes" id="UP001500102"/>
    </source>
</evidence>
<dbReference type="InterPro" id="IPR003808">
    <property type="entry name" value="Fe-S_metab-assoc_dom"/>
</dbReference>
<keyword evidence="4" id="KW-1185">Reference proteome</keyword>
<reference evidence="3 4" key="1">
    <citation type="journal article" date="2019" name="Int. J. Syst. Evol. Microbiol.">
        <title>The Global Catalogue of Microorganisms (GCM) 10K type strain sequencing project: providing services to taxonomists for standard genome sequencing and annotation.</title>
        <authorList>
            <consortium name="The Broad Institute Genomics Platform"/>
            <consortium name="The Broad Institute Genome Sequencing Center for Infectious Disease"/>
            <person name="Wu L."/>
            <person name="Ma J."/>
        </authorList>
    </citation>
    <scope>NUCLEOTIDE SEQUENCE [LARGE SCALE GENOMIC DNA]</scope>
    <source>
        <strain evidence="3 4">JCM 15921</strain>
    </source>
</reference>
<dbReference type="SUPFAM" id="SSF82649">
    <property type="entry name" value="SufE/NifU"/>
    <property type="match status" value="1"/>
</dbReference>
<dbReference type="EMBL" id="BAAAQB010000033">
    <property type="protein sequence ID" value="GAA2137481.1"/>
    <property type="molecule type" value="Genomic_DNA"/>
</dbReference>
<dbReference type="Gene3D" id="3.90.1010.10">
    <property type="match status" value="1"/>
</dbReference>
<dbReference type="PANTHER" id="PTHR43597:SF5">
    <property type="entry name" value="SUFE-LIKE PROTEIN 2, CHLOROPLASTIC"/>
    <property type="match status" value="1"/>
</dbReference>
<evidence type="ECO:0000256" key="1">
    <source>
        <dbReference type="ARBA" id="ARBA00010282"/>
    </source>
</evidence>
<comment type="similarity">
    <text evidence="1">Belongs to the SufE family.</text>
</comment>
<name>A0ABN2Z6G6_9MICC</name>
<accession>A0ABN2Z6G6</accession>
<organism evidence="3 4">
    <name type="scientific">Arthrobacter humicola</name>
    <dbReference type="NCBI Taxonomy" id="409291"/>
    <lineage>
        <taxon>Bacteria</taxon>
        <taxon>Bacillati</taxon>
        <taxon>Actinomycetota</taxon>
        <taxon>Actinomycetes</taxon>
        <taxon>Micrococcales</taxon>
        <taxon>Micrococcaceae</taxon>
        <taxon>Arthrobacter</taxon>
    </lineage>
</organism>
<feature type="domain" description="Fe-S metabolism associated" evidence="2">
    <location>
        <begin position="15"/>
        <end position="143"/>
    </location>
</feature>
<dbReference type="Pfam" id="PF02657">
    <property type="entry name" value="SufE"/>
    <property type="match status" value="1"/>
</dbReference>
<evidence type="ECO:0000259" key="2">
    <source>
        <dbReference type="Pfam" id="PF02657"/>
    </source>
</evidence>
<comment type="caution">
    <text evidence="3">The sequence shown here is derived from an EMBL/GenBank/DDBJ whole genome shotgun (WGS) entry which is preliminary data.</text>
</comment>
<sequence>MNTSALPAALAEIVDDFQALTEPERLQLLLEFSQGLPELPERLQDHPELLEQVVECQTPLFLTIETEPADGGAPERVRLYFKAPKEAPTTRGFAGVLHEGLDGLSAAEILAVPDDMPEQLGLTRAITPLRMRGMTAMLGRIKRKVAASGSQHAPAQS</sequence>